<evidence type="ECO:0000313" key="2">
    <source>
        <dbReference type="EMBL" id="PTM80213.1"/>
    </source>
</evidence>
<keyword evidence="1" id="KW-0812">Transmembrane</keyword>
<dbReference type="Pfam" id="PF05661">
    <property type="entry name" value="DUF808"/>
    <property type="match status" value="1"/>
</dbReference>
<feature type="transmembrane region" description="Helical" evidence="1">
    <location>
        <begin position="210"/>
        <end position="232"/>
    </location>
</feature>
<keyword evidence="1" id="KW-0472">Membrane</keyword>
<proteinExistence type="predicted"/>
<dbReference type="PIRSF" id="PIRSF016660">
    <property type="entry name" value="YedI"/>
    <property type="match status" value="1"/>
</dbReference>
<organism evidence="2 3">
    <name type="scientific">Cereibacter johrii</name>
    <dbReference type="NCBI Taxonomy" id="445629"/>
    <lineage>
        <taxon>Bacteria</taxon>
        <taxon>Pseudomonadati</taxon>
        <taxon>Pseudomonadota</taxon>
        <taxon>Alphaproteobacteria</taxon>
        <taxon>Rhodobacterales</taxon>
        <taxon>Paracoccaceae</taxon>
        <taxon>Cereibacter</taxon>
    </lineage>
</organism>
<evidence type="ECO:0000256" key="1">
    <source>
        <dbReference type="SAM" id="Phobius"/>
    </source>
</evidence>
<dbReference type="InterPro" id="IPR008526">
    <property type="entry name" value="YedI"/>
</dbReference>
<evidence type="ECO:0008006" key="4">
    <source>
        <dbReference type="Google" id="ProtNLM"/>
    </source>
</evidence>
<keyword evidence="3" id="KW-1185">Reference proteome</keyword>
<protein>
    <recommendedName>
        <fullName evidence="4">DUF808 domain-containing protein</fullName>
    </recommendedName>
</protein>
<dbReference type="Proteomes" id="UP000240800">
    <property type="component" value="Unassembled WGS sequence"/>
</dbReference>
<keyword evidence="1" id="KW-1133">Transmembrane helix</keyword>
<feature type="transmembrane region" description="Helical" evidence="1">
    <location>
        <begin position="263"/>
        <end position="289"/>
    </location>
</feature>
<dbReference type="PANTHER" id="PTHR30503">
    <property type="entry name" value="INNER MEMBRANE PROTEIN YEDI"/>
    <property type="match status" value="1"/>
</dbReference>
<accession>A0ABX5J9R9</accession>
<sequence length="364" mass="37968">MGRCGRGADAPPAAGLDCAMHFRRNAASARRFWLERAKERDMSGLLALLDDVASIAKVAAASVDDVIGQAAKAGAKAAGAVIDDAAVTPKYVQGFDASREVPIVWRIAKGSIFNKLVILLPAALLLSTFAPWLISPLLMLGGAYLCFEGAEKVAHLFGGHHETSELSGGDPAYLEEQKVAGAIKTDFILSAEIMTIVLAALPPSGIAMQAASLAAAGVGITVLVYGGVAMIVKADDLGVFMSLRGRFAATRALGRGIVHGMPWFLKLLTIVGTAAMIWVGGAIVVHGLYELGFGWLHHHIHDLAVAAAEAVGQARGAVEWATTAFFDGLLGLALGLALIPVANWIILPLWGLVARLRPGTSSGR</sequence>
<name>A0ABX5J9R9_9RHOB</name>
<comment type="caution">
    <text evidence="2">The sequence shown here is derived from an EMBL/GenBank/DDBJ whole genome shotgun (WGS) entry which is preliminary data.</text>
</comment>
<gene>
    <name evidence="2" type="ORF">C8J29_102287</name>
</gene>
<feature type="transmembrane region" description="Helical" evidence="1">
    <location>
        <begin position="116"/>
        <end position="134"/>
    </location>
</feature>
<dbReference type="PANTHER" id="PTHR30503:SF3">
    <property type="entry name" value="INNER MEMBRANE PROTEIN YEDI"/>
    <property type="match status" value="1"/>
</dbReference>
<reference evidence="2 3" key="1">
    <citation type="submission" date="2018-04" db="EMBL/GenBank/DDBJ databases">
        <title>Genomic Encyclopedia of Type Strains, Phase III (KMG-III): the genomes of soil and plant-associated and newly described type strains.</title>
        <authorList>
            <person name="Whitman W."/>
        </authorList>
    </citation>
    <scope>NUCLEOTIDE SEQUENCE [LARGE SCALE GENOMIC DNA]</scope>
    <source>
        <strain evidence="2 3">JA192</strain>
    </source>
</reference>
<dbReference type="EMBL" id="PZZW01000002">
    <property type="protein sequence ID" value="PTM80213.1"/>
    <property type="molecule type" value="Genomic_DNA"/>
</dbReference>
<evidence type="ECO:0000313" key="3">
    <source>
        <dbReference type="Proteomes" id="UP000240800"/>
    </source>
</evidence>
<feature type="transmembrane region" description="Helical" evidence="1">
    <location>
        <begin position="329"/>
        <end position="354"/>
    </location>
</feature>